<dbReference type="Gene3D" id="1.20.1050.10">
    <property type="match status" value="1"/>
</dbReference>
<dbReference type="InterPro" id="IPR036249">
    <property type="entry name" value="Thioredoxin-like_sf"/>
</dbReference>
<dbReference type="InterPro" id="IPR050213">
    <property type="entry name" value="GST_superfamily"/>
</dbReference>
<dbReference type="Proteomes" id="UP000777438">
    <property type="component" value="Unassembled WGS sequence"/>
</dbReference>
<dbReference type="Gene3D" id="3.40.30.10">
    <property type="entry name" value="Glutaredoxin"/>
    <property type="match status" value="1"/>
</dbReference>
<gene>
    <name evidence="3" type="ORF">B0T10DRAFT_258837</name>
</gene>
<dbReference type="GO" id="GO:0004364">
    <property type="term" value="F:glutathione transferase activity"/>
    <property type="evidence" value="ECO:0007669"/>
    <property type="project" value="TreeGrafter"/>
</dbReference>
<dbReference type="InterPro" id="IPR004045">
    <property type="entry name" value="Glutathione_S-Trfase_N"/>
</dbReference>
<name>A0A9P9AVT9_9HYPO</name>
<dbReference type="SUPFAM" id="SSF47616">
    <property type="entry name" value="GST C-terminal domain-like"/>
    <property type="match status" value="1"/>
</dbReference>
<keyword evidence="4" id="KW-1185">Reference proteome</keyword>
<protein>
    <submittedName>
        <fullName evidence="3">Glutathione S-transferase</fullName>
    </submittedName>
</protein>
<dbReference type="InterPro" id="IPR010987">
    <property type="entry name" value="Glutathione-S-Trfase_C-like"/>
</dbReference>
<dbReference type="SUPFAM" id="SSF52833">
    <property type="entry name" value="Thioredoxin-like"/>
    <property type="match status" value="1"/>
</dbReference>
<dbReference type="InterPro" id="IPR036282">
    <property type="entry name" value="Glutathione-S-Trfase_C_sf"/>
</dbReference>
<reference evidence="3 4" key="1">
    <citation type="journal article" date="2021" name="Nat. Commun.">
        <title>Genetic determinants of endophytism in the Arabidopsis root mycobiome.</title>
        <authorList>
            <person name="Mesny F."/>
            <person name="Miyauchi S."/>
            <person name="Thiergart T."/>
            <person name="Pickel B."/>
            <person name="Atanasova L."/>
            <person name="Karlsson M."/>
            <person name="Huettel B."/>
            <person name="Barry K.W."/>
            <person name="Haridas S."/>
            <person name="Chen C."/>
            <person name="Bauer D."/>
            <person name="Andreopoulos W."/>
            <person name="Pangilinan J."/>
            <person name="LaButti K."/>
            <person name="Riley R."/>
            <person name="Lipzen A."/>
            <person name="Clum A."/>
            <person name="Drula E."/>
            <person name="Henrissat B."/>
            <person name="Kohler A."/>
            <person name="Grigoriev I.V."/>
            <person name="Martin F.M."/>
            <person name="Hacquard S."/>
        </authorList>
    </citation>
    <scope>NUCLEOTIDE SEQUENCE [LARGE SCALE GENOMIC DNA]</scope>
    <source>
        <strain evidence="3 4">MPI-CAGE-CH-0241</strain>
    </source>
</reference>
<dbReference type="PANTHER" id="PTHR11571:SF150">
    <property type="entry name" value="GLUTATHIONE S-TRANSFERASE"/>
    <property type="match status" value="1"/>
</dbReference>
<evidence type="ECO:0000259" key="2">
    <source>
        <dbReference type="PROSITE" id="PS50405"/>
    </source>
</evidence>
<dbReference type="GO" id="GO:0006749">
    <property type="term" value="P:glutathione metabolic process"/>
    <property type="evidence" value="ECO:0007669"/>
    <property type="project" value="TreeGrafter"/>
</dbReference>
<feature type="domain" description="GST C-terminal" evidence="2">
    <location>
        <begin position="95"/>
        <end position="207"/>
    </location>
</feature>
<sequence length="207" mass="23869">MTSPTAVPVFHYFDLGRLGRGEVVRLFMRDAEFEFEDVHYAYDDTWPAVSKTLDPKELGRTGKLPALEYNGKILTQHIPMLRFLSRELGRYDGETSHEKYQVDAVADLYIDWRSQWVPQLTKRTDEYKDEFLPHYYNLIAQHYSESGGPYLLGEKITYADFAVYQSIDNDKRIGTLPAALPASIEKFKQAFEARPNIAAYIKETAAK</sequence>
<accession>A0A9P9AVT9</accession>
<dbReference type="Pfam" id="PF14497">
    <property type="entry name" value="GST_C_3"/>
    <property type="match status" value="1"/>
</dbReference>
<evidence type="ECO:0000313" key="3">
    <source>
        <dbReference type="EMBL" id="KAH6894709.1"/>
    </source>
</evidence>
<dbReference type="AlphaFoldDB" id="A0A9P9AVT9"/>
<dbReference type="EMBL" id="JAGPYM010000005">
    <property type="protein sequence ID" value="KAH6894709.1"/>
    <property type="molecule type" value="Genomic_DNA"/>
</dbReference>
<dbReference type="PROSITE" id="PS50405">
    <property type="entry name" value="GST_CTER"/>
    <property type="match status" value="1"/>
</dbReference>
<proteinExistence type="predicted"/>
<comment type="caution">
    <text evidence="3">The sequence shown here is derived from an EMBL/GenBank/DDBJ whole genome shotgun (WGS) entry which is preliminary data.</text>
</comment>
<dbReference type="OrthoDB" id="414243at2759"/>
<feature type="domain" description="GST N-terminal" evidence="1">
    <location>
        <begin position="8"/>
        <end position="92"/>
    </location>
</feature>
<evidence type="ECO:0000313" key="4">
    <source>
        <dbReference type="Proteomes" id="UP000777438"/>
    </source>
</evidence>
<dbReference type="CDD" id="cd03039">
    <property type="entry name" value="GST_N_Sigma_like"/>
    <property type="match status" value="1"/>
</dbReference>
<dbReference type="InterPro" id="IPR004046">
    <property type="entry name" value="GST_C"/>
</dbReference>
<dbReference type="PROSITE" id="PS50404">
    <property type="entry name" value="GST_NTER"/>
    <property type="match status" value="1"/>
</dbReference>
<organism evidence="3 4">
    <name type="scientific">Thelonectria olida</name>
    <dbReference type="NCBI Taxonomy" id="1576542"/>
    <lineage>
        <taxon>Eukaryota</taxon>
        <taxon>Fungi</taxon>
        <taxon>Dikarya</taxon>
        <taxon>Ascomycota</taxon>
        <taxon>Pezizomycotina</taxon>
        <taxon>Sordariomycetes</taxon>
        <taxon>Hypocreomycetidae</taxon>
        <taxon>Hypocreales</taxon>
        <taxon>Nectriaceae</taxon>
        <taxon>Thelonectria</taxon>
    </lineage>
</organism>
<dbReference type="PANTHER" id="PTHR11571">
    <property type="entry name" value="GLUTATHIONE S-TRANSFERASE"/>
    <property type="match status" value="1"/>
</dbReference>
<evidence type="ECO:0000259" key="1">
    <source>
        <dbReference type="PROSITE" id="PS50404"/>
    </source>
</evidence>